<dbReference type="SUPFAM" id="SSF47413">
    <property type="entry name" value="lambda repressor-like DNA-binding domains"/>
    <property type="match status" value="1"/>
</dbReference>
<dbReference type="PROSITE" id="PS50932">
    <property type="entry name" value="HTH_LACI_2"/>
    <property type="match status" value="1"/>
</dbReference>
<dbReference type="Gene3D" id="1.10.260.40">
    <property type="entry name" value="lambda repressor-like DNA-binding domains"/>
    <property type="match status" value="1"/>
</dbReference>
<keyword evidence="3" id="KW-0804">Transcription</keyword>
<organism evidence="6 7">
    <name type="scientific">Motilibacter deserti</name>
    <dbReference type="NCBI Taxonomy" id="2714956"/>
    <lineage>
        <taxon>Bacteria</taxon>
        <taxon>Bacillati</taxon>
        <taxon>Actinomycetota</taxon>
        <taxon>Actinomycetes</taxon>
        <taxon>Motilibacterales</taxon>
        <taxon>Motilibacteraceae</taxon>
        <taxon>Motilibacter</taxon>
    </lineage>
</organism>
<dbReference type="SMART" id="SM00354">
    <property type="entry name" value="HTH_LACI"/>
    <property type="match status" value="1"/>
</dbReference>
<feature type="region of interest" description="Disordered" evidence="4">
    <location>
        <begin position="373"/>
        <end position="411"/>
    </location>
</feature>
<gene>
    <name evidence="6" type="ORF">G9H71_11970</name>
</gene>
<reference evidence="6 7" key="1">
    <citation type="submission" date="2020-03" db="EMBL/GenBank/DDBJ databases">
        <title>Two novel Motilibacter sp.</title>
        <authorList>
            <person name="Liu S."/>
        </authorList>
    </citation>
    <scope>NUCLEOTIDE SEQUENCE [LARGE SCALE GENOMIC DNA]</scope>
    <source>
        <strain evidence="6 7">E257</strain>
    </source>
</reference>
<dbReference type="CDD" id="cd01392">
    <property type="entry name" value="HTH_LacI"/>
    <property type="match status" value="1"/>
</dbReference>
<evidence type="ECO:0000256" key="2">
    <source>
        <dbReference type="ARBA" id="ARBA00023125"/>
    </source>
</evidence>
<dbReference type="GO" id="GO:0003677">
    <property type="term" value="F:DNA binding"/>
    <property type="evidence" value="ECO:0007669"/>
    <property type="project" value="UniProtKB-KW"/>
</dbReference>
<feature type="domain" description="HTH lacI-type" evidence="5">
    <location>
        <begin position="47"/>
        <end position="101"/>
    </location>
</feature>
<keyword evidence="7" id="KW-1185">Reference proteome</keyword>
<dbReference type="InterPro" id="IPR010982">
    <property type="entry name" value="Lambda_DNA-bd_dom_sf"/>
</dbReference>
<dbReference type="Proteomes" id="UP000800981">
    <property type="component" value="Unassembled WGS sequence"/>
</dbReference>
<dbReference type="PRINTS" id="PR00036">
    <property type="entry name" value="HTHLACI"/>
</dbReference>
<evidence type="ECO:0000259" key="5">
    <source>
        <dbReference type="PROSITE" id="PS50932"/>
    </source>
</evidence>
<dbReference type="InterPro" id="IPR046335">
    <property type="entry name" value="LacI/GalR-like_sensor"/>
</dbReference>
<evidence type="ECO:0000256" key="1">
    <source>
        <dbReference type="ARBA" id="ARBA00023015"/>
    </source>
</evidence>
<keyword evidence="1" id="KW-0805">Transcription regulation</keyword>
<sequence length="411" mass="43127">MCRSRRARSCGPAAAAGIGARERVAYVVSTVPVGRSDEDGASAVRPPNMRDVARRAGVSHQTVSRVLNDASAVRSDTRDRVLSAIEELGYRRNSAARALVTRRSRTFGVITMPATLYGPASTLHAIELAAQEAGYFVRVATISGFERHALTEALRWLEEGPVEGLVVLAPLLGTAAKLGELWEEMPVVFVEGATSTGLASVSVDQVAGARAVTEHLLEQGAGAPVWHVTGPADWVEAQQRVVGWRSALADAGVRAPDPLPGTWSPSSGYAAGLDLARRGDVRSVFVANDRMALGLLRAFAEAGVRVPEDILVAGYDDVPEAAFYSPPLTSVRQDFAGVGRHSIGSLVDQVEGAGTAGRGAAVLPPTLVVRQSSLAPVPRRARRSGAGWAPDEGVTPGRPRPPAGHDLATPS</sequence>
<evidence type="ECO:0000256" key="3">
    <source>
        <dbReference type="ARBA" id="ARBA00023163"/>
    </source>
</evidence>
<name>A0ABX0GWM0_9ACTN</name>
<evidence type="ECO:0000313" key="6">
    <source>
        <dbReference type="EMBL" id="NHC14496.1"/>
    </source>
</evidence>
<proteinExistence type="predicted"/>
<dbReference type="EMBL" id="JAANNP010000007">
    <property type="protein sequence ID" value="NHC14496.1"/>
    <property type="molecule type" value="Genomic_DNA"/>
</dbReference>
<dbReference type="PROSITE" id="PS00356">
    <property type="entry name" value="HTH_LACI_1"/>
    <property type="match status" value="1"/>
</dbReference>
<dbReference type="PANTHER" id="PTHR30146">
    <property type="entry name" value="LACI-RELATED TRANSCRIPTIONAL REPRESSOR"/>
    <property type="match status" value="1"/>
</dbReference>
<dbReference type="CDD" id="cd01574">
    <property type="entry name" value="PBP1_LacI"/>
    <property type="match status" value="1"/>
</dbReference>
<evidence type="ECO:0000256" key="4">
    <source>
        <dbReference type="SAM" id="MobiDB-lite"/>
    </source>
</evidence>
<dbReference type="SUPFAM" id="SSF53822">
    <property type="entry name" value="Periplasmic binding protein-like I"/>
    <property type="match status" value="1"/>
</dbReference>
<keyword evidence="2 6" id="KW-0238">DNA-binding</keyword>
<accession>A0ABX0GWM0</accession>
<protein>
    <submittedName>
        <fullName evidence="6">LacI family DNA-binding transcriptional regulator</fullName>
    </submittedName>
</protein>
<dbReference type="Pfam" id="PF00356">
    <property type="entry name" value="LacI"/>
    <property type="match status" value="1"/>
</dbReference>
<evidence type="ECO:0000313" key="7">
    <source>
        <dbReference type="Proteomes" id="UP000800981"/>
    </source>
</evidence>
<dbReference type="InterPro" id="IPR028082">
    <property type="entry name" value="Peripla_BP_I"/>
</dbReference>
<comment type="caution">
    <text evidence="6">The sequence shown here is derived from an EMBL/GenBank/DDBJ whole genome shotgun (WGS) entry which is preliminary data.</text>
</comment>
<dbReference type="InterPro" id="IPR000843">
    <property type="entry name" value="HTH_LacI"/>
</dbReference>
<dbReference type="Gene3D" id="3.40.50.2300">
    <property type="match status" value="2"/>
</dbReference>
<dbReference type="PANTHER" id="PTHR30146:SF109">
    <property type="entry name" value="HTH-TYPE TRANSCRIPTIONAL REGULATOR GALS"/>
    <property type="match status" value="1"/>
</dbReference>
<dbReference type="Pfam" id="PF13377">
    <property type="entry name" value="Peripla_BP_3"/>
    <property type="match status" value="1"/>
</dbReference>